<dbReference type="SUPFAM" id="SSF64182">
    <property type="entry name" value="DHH phosphoesterases"/>
    <property type="match status" value="1"/>
</dbReference>
<dbReference type="PANTHER" id="PTHR42146">
    <property type="entry name" value="3',5'-CYCLIC-NUCLEOTIDE PHOSPHODIESTERASE"/>
    <property type="match status" value="1"/>
</dbReference>
<reference evidence="3" key="1">
    <citation type="submission" date="2017-09" db="EMBL/GenBank/DDBJ databases">
        <title>Depth-based differentiation of microbial function through sediment-hosted aquifers and enrichment of novel symbionts in the deep terrestrial subsurface.</title>
        <authorList>
            <person name="Probst A.J."/>
            <person name="Ladd B."/>
            <person name="Jarett J.K."/>
            <person name="Geller-Mcgrath D.E."/>
            <person name="Sieber C.M.K."/>
            <person name="Emerson J.B."/>
            <person name="Anantharaman K."/>
            <person name="Thomas B.C."/>
            <person name="Malmstrom R."/>
            <person name="Stieglmeier M."/>
            <person name="Klingl A."/>
            <person name="Woyke T."/>
            <person name="Ryan C.M."/>
            <person name="Banfield J.F."/>
        </authorList>
    </citation>
    <scope>NUCLEOTIDE SEQUENCE [LARGE SCALE GENOMIC DNA]</scope>
</reference>
<dbReference type="InterPro" id="IPR038763">
    <property type="entry name" value="DHH_sf"/>
</dbReference>
<dbReference type="Gene3D" id="3.10.310.30">
    <property type="match status" value="1"/>
</dbReference>
<name>A0A2M6WVK4_9BACT</name>
<sequence>MQNKTIIGIYHKDCTDGSAAAAVLLKRFPDAKLFPLNHTYTEEDLSSIYKEIALGADIYLLDLAFVEEKLIETLDENNNIVILDHHISAKKKAEQIASKHKNITYIFDNNKSGASLAWNYFFPDKEVPEIIKYVEDSDLWKLKYGNNTKYATNYLSMYTNLPETLLRFFDGDIEEIKKNGKIITEYTDIQIDRIVRGIGNIILRIGEFTVPAYNITMYESPVGNKISEKQGRATVMFSIKGNSVRFSFRSKDGQNPSALELAVLLGGGGHQNAAGAEISLKDFLNIIVL</sequence>
<dbReference type="AlphaFoldDB" id="A0A2M6WVK4"/>
<dbReference type="GO" id="GO:0003676">
    <property type="term" value="F:nucleic acid binding"/>
    <property type="evidence" value="ECO:0007669"/>
    <property type="project" value="InterPro"/>
</dbReference>
<evidence type="ECO:0000313" key="2">
    <source>
        <dbReference type="EMBL" id="PIT96818.1"/>
    </source>
</evidence>
<dbReference type="EMBL" id="PFAA01000024">
    <property type="protein sequence ID" value="PIT96818.1"/>
    <property type="molecule type" value="Genomic_DNA"/>
</dbReference>
<evidence type="ECO:0000259" key="1">
    <source>
        <dbReference type="Pfam" id="PF02272"/>
    </source>
</evidence>
<proteinExistence type="predicted"/>
<accession>A0A2M6WVK4</accession>
<dbReference type="Proteomes" id="UP000230481">
    <property type="component" value="Unassembled WGS sequence"/>
</dbReference>
<comment type="caution">
    <text evidence="2">The sequence shown here is derived from an EMBL/GenBank/DDBJ whole genome shotgun (WGS) entry which is preliminary data.</text>
</comment>
<evidence type="ECO:0000313" key="3">
    <source>
        <dbReference type="Proteomes" id="UP000230481"/>
    </source>
</evidence>
<gene>
    <name evidence="2" type="ORF">COT82_01105</name>
</gene>
<feature type="domain" description="DHHA1" evidence="1">
    <location>
        <begin position="224"/>
        <end position="281"/>
    </location>
</feature>
<dbReference type="InterPro" id="IPR003156">
    <property type="entry name" value="DHHA1_dom"/>
</dbReference>
<dbReference type="PANTHER" id="PTHR42146:SF1">
    <property type="entry name" value="OLIGORIBONUCLEASE NRNB"/>
    <property type="match status" value="1"/>
</dbReference>
<protein>
    <submittedName>
        <fullName evidence="2">Phosphoesterase</fullName>
    </submittedName>
</protein>
<dbReference type="Pfam" id="PF02272">
    <property type="entry name" value="DHHA1"/>
    <property type="match status" value="1"/>
</dbReference>
<organism evidence="2 3">
    <name type="scientific">Candidatus Campbellbacteria bacterium CG10_big_fil_rev_8_21_14_0_10_35_52</name>
    <dbReference type="NCBI Taxonomy" id="1974527"/>
    <lineage>
        <taxon>Bacteria</taxon>
        <taxon>Candidatus Campbelliibacteriota</taxon>
    </lineage>
</organism>
<dbReference type="InterPro" id="IPR052968">
    <property type="entry name" value="Nucleotide_metab_enz"/>
</dbReference>